<evidence type="ECO:0000256" key="1">
    <source>
        <dbReference type="SAM" id="MobiDB-lite"/>
    </source>
</evidence>
<sequence>MAPRVRGSAQPQVVAFETPTRKLARPTARPTTPTRSRRPGWASWTGGMAAQTSTSTSAASPAATQNRACQLPACTIQAASGSPIAPPTPRVALIDAVAVAAISGGVISRISEMPTGMNPMARPCIARPTSIGASELDSAQITELTSRISELPTSTRRLPNRSASRPATGIEIAAANRVMVMTQAEFAAEVCNSSGSSVWIGMTMVWVRAAESPPKQSTTTARTGLFDVRVGRGTGAPSSKDVKYNSLGWEWHSVSTLAG</sequence>
<dbReference type="AlphaFoldDB" id="A0A2P2C1B1"/>
<feature type="compositionally biased region" description="Low complexity" evidence="1">
    <location>
        <begin position="49"/>
        <end position="60"/>
    </location>
</feature>
<reference evidence="2" key="1">
    <citation type="submission" date="2015-08" db="EMBL/GenBank/DDBJ databases">
        <authorList>
            <person name="Babu N.S."/>
            <person name="Beckwith C.J."/>
            <person name="Beseler K.G."/>
            <person name="Brison A."/>
            <person name="Carone J.V."/>
            <person name="Caskin T.P."/>
            <person name="Diamond M."/>
            <person name="Durham M.E."/>
            <person name="Foxe J.M."/>
            <person name="Go M."/>
            <person name="Henderson B.A."/>
            <person name="Jones I.B."/>
            <person name="McGettigan J.A."/>
            <person name="Micheletti S.J."/>
            <person name="Nasrallah M.E."/>
            <person name="Ortiz D."/>
            <person name="Piller C.R."/>
            <person name="Privatt S.R."/>
            <person name="Schneider S.L."/>
            <person name="Sharp S."/>
            <person name="Smith T.C."/>
            <person name="Stanton J.D."/>
            <person name="Ullery H.E."/>
            <person name="Wilson R.J."/>
            <person name="Serrano M.G."/>
            <person name="Buck G."/>
            <person name="Lee V."/>
            <person name="Wang Y."/>
            <person name="Carvalho R."/>
            <person name="Voegtly L."/>
            <person name="Shi R."/>
            <person name="Duckworth R."/>
            <person name="Johnson A."/>
            <person name="Loviza R."/>
            <person name="Walstead R."/>
            <person name="Shah Z."/>
            <person name="Kiflezghi M."/>
            <person name="Wade K."/>
            <person name="Ball S.L."/>
            <person name="Bradley K.W."/>
            <person name="Asai D.J."/>
            <person name="Bowman C.A."/>
            <person name="Russell D.A."/>
            <person name="Pope W.H."/>
            <person name="Jacobs-Sera D."/>
            <person name="Hendrix R.W."/>
            <person name="Hatfull G.F."/>
        </authorList>
    </citation>
    <scope>NUCLEOTIDE SEQUENCE</scope>
</reference>
<protein>
    <submittedName>
        <fullName evidence="2">Uncharacterized protein</fullName>
    </submittedName>
</protein>
<organism evidence="2">
    <name type="scientific">metagenome</name>
    <dbReference type="NCBI Taxonomy" id="256318"/>
    <lineage>
        <taxon>unclassified sequences</taxon>
        <taxon>metagenomes</taxon>
    </lineage>
</organism>
<dbReference type="EMBL" id="CZKA01000024">
    <property type="protein sequence ID" value="CUR55789.1"/>
    <property type="molecule type" value="Genomic_DNA"/>
</dbReference>
<gene>
    <name evidence="2" type="ORF">NOCA2300021</name>
</gene>
<proteinExistence type="predicted"/>
<feature type="compositionally biased region" description="Low complexity" evidence="1">
    <location>
        <begin position="25"/>
        <end position="34"/>
    </location>
</feature>
<feature type="region of interest" description="Disordered" evidence="1">
    <location>
        <begin position="1"/>
        <end position="60"/>
    </location>
</feature>
<accession>A0A2P2C1B1</accession>
<evidence type="ECO:0000313" key="2">
    <source>
        <dbReference type="EMBL" id="CUR55789.1"/>
    </source>
</evidence>
<name>A0A2P2C1B1_9ZZZZ</name>